<dbReference type="InterPro" id="IPR044801">
    <property type="entry name" value="Filamin"/>
</dbReference>
<dbReference type="InterPro" id="IPR001589">
    <property type="entry name" value="Actinin_actin-bd_CS"/>
</dbReference>
<dbReference type="SUPFAM" id="SSF47576">
    <property type="entry name" value="Calponin-homology domain, CH-domain"/>
    <property type="match status" value="1"/>
</dbReference>
<dbReference type="PROSITE" id="PS50021">
    <property type="entry name" value="CH"/>
    <property type="match status" value="2"/>
</dbReference>
<evidence type="ECO:0000256" key="1">
    <source>
        <dbReference type="ARBA" id="ARBA00022737"/>
    </source>
</evidence>
<feature type="domain" description="Calponin-homology (CH)" evidence="3">
    <location>
        <begin position="139"/>
        <end position="247"/>
    </location>
</feature>
<protein>
    <recommendedName>
        <fullName evidence="3">Calponin-homology (CH) domain-containing protein</fullName>
    </recommendedName>
</protein>
<name>A0ABQ7SIQ5_PHRPL</name>
<dbReference type="PROSITE" id="PS00020">
    <property type="entry name" value="ACTININ_2"/>
    <property type="match status" value="1"/>
</dbReference>
<dbReference type="InterPro" id="IPR001715">
    <property type="entry name" value="CH_dom"/>
</dbReference>
<comment type="caution">
    <text evidence="4">The sequence shown here is derived from an EMBL/GenBank/DDBJ whole genome shotgun (WGS) entry which is preliminary data.</text>
</comment>
<evidence type="ECO:0000256" key="2">
    <source>
        <dbReference type="ARBA" id="ARBA00023203"/>
    </source>
</evidence>
<dbReference type="PROSITE" id="PS00019">
    <property type="entry name" value="ACTININ_1"/>
    <property type="match status" value="1"/>
</dbReference>
<proteinExistence type="predicted"/>
<feature type="domain" description="Calponin-homology (CH)" evidence="3">
    <location>
        <begin position="16"/>
        <end position="122"/>
    </location>
</feature>
<keyword evidence="2" id="KW-0009">Actin-binding</keyword>
<accession>A0ABQ7SIQ5</accession>
<gene>
    <name evidence="4" type="ORF">JD844_029070</name>
</gene>
<dbReference type="EMBL" id="JAIPUX010005290">
    <property type="protein sequence ID" value="KAH0617221.1"/>
    <property type="molecule type" value="Genomic_DNA"/>
</dbReference>
<keyword evidence="1" id="KW-0677">Repeat</keyword>
<evidence type="ECO:0000313" key="4">
    <source>
        <dbReference type="EMBL" id="KAH0617221.1"/>
    </source>
</evidence>
<evidence type="ECO:0000259" key="3">
    <source>
        <dbReference type="PROSITE" id="PS50021"/>
    </source>
</evidence>
<evidence type="ECO:0000313" key="5">
    <source>
        <dbReference type="Proteomes" id="UP000826234"/>
    </source>
</evidence>
<keyword evidence="5" id="KW-1185">Reference proteome</keyword>
<sequence>MPATEKDLAEDAPWKKIQQNTFTRWCNEHLKCVHKRIGDLQKDLSDGLKLIALLEVLSQKKMYRKYHARPNFRQMKLENVSVALEFLDREHIKLVSIDSKAIVDGNLKLILGLIWTLILHYSISMPMWEDEDEEDAKKQTPKQRLLGWIQNKVPQLPITNFNRDWQDGKALGALVDNCAPAVETLPLALGDRAKFGQTPRSGRMSLVTADAGVRRRAVHLLLLRCLLTVLSQMFRVLDFSFLSLSLA</sequence>
<dbReference type="InterPro" id="IPR036872">
    <property type="entry name" value="CH_dom_sf"/>
</dbReference>
<dbReference type="PANTHER" id="PTHR38537">
    <property type="entry name" value="JITTERBUG, ISOFORM N"/>
    <property type="match status" value="1"/>
</dbReference>
<reference evidence="4 5" key="1">
    <citation type="journal article" date="2022" name="Gigascience">
        <title>A chromosome-level genome assembly and annotation of the desert horned lizard, Phrynosoma platyrhinos, provides insight into chromosomal rearrangements among reptiles.</title>
        <authorList>
            <person name="Koochekian N."/>
            <person name="Ascanio A."/>
            <person name="Farleigh K."/>
            <person name="Card D.C."/>
            <person name="Schield D.R."/>
            <person name="Castoe T.A."/>
            <person name="Jezkova T."/>
        </authorList>
    </citation>
    <scope>NUCLEOTIDE SEQUENCE [LARGE SCALE GENOMIC DNA]</scope>
    <source>
        <strain evidence="4">NK-2021</strain>
    </source>
</reference>
<dbReference type="Proteomes" id="UP000826234">
    <property type="component" value="Unassembled WGS sequence"/>
</dbReference>
<dbReference type="Pfam" id="PF00307">
    <property type="entry name" value="CH"/>
    <property type="match status" value="2"/>
</dbReference>
<dbReference type="SMART" id="SM00033">
    <property type="entry name" value="CH"/>
    <property type="match status" value="2"/>
</dbReference>
<dbReference type="Gene3D" id="1.10.418.10">
    <property type="entry name" value="Calponin-like domain"/>
    <property type="match status" value="2"/>
</dbReference>
<organism evidence="4 5">
    <name type="scientific">Phrynosoma platyrhinos</name>
    <name type="common">Desert horned lizard</name>
    <dbReference type="NCBI Taxonomy" id="52577"/>
    <lineage>
        <taxon>Eukaryota</taxon>
        <taxon>Metazoa</taxon>
        <taxon>Chordata</taxon>
        <taxon>Craniata</taxon>
        <taxon>Vertebrata</taxon>
        <taxon>Euteleostomi</taxon>
        <taxon>Lepidosauria</taxon>
        <taxon>Squamata</taxon>
        <taxon>Bifurcata</taxon>
        <taxon>Unidentata</taxon>
        <taxon>Episquamata</taxon>
        <taxon>Toxicofera</taxon>
        <taxon>Iguania</taxon>
        <taxon>Phrynosomatidae</taxon>
        <taxon>Phrynosomatinae</taxon>
        <taxon>Phrynosoma</taxon>
    </lineage>
</organism>
<dbReference type="PANTHER" id="PTHR38537:SF12">
    <property type="entry name" value="FILAMIN-C"/>
    <property type="match status" value="1"/>
</dbReference>